<dbReference type="InterPro" id="IPR045851">
    <property type="entry name" value="AMP-bd_C_sf"/>
</dbReference>
<dbReference type="NCBIfam" id="TIGR01733">
    <property type="entry name" value="AA-adenyl-dom"/>
    <property type="match status" value="2"/>
</dbReference>
<dbReference type="InterPro" id="IPR010071">
    <property type="entry name" value="AA_adenyl_dom"/>
</dbReference>
<protein>
    <submittedName>
        <fullName evidence="4">Amino acid adenylation domain-containing protein</fullName>
    </submittedName>
</protein>
<dbReference type="NCBIfam" id="NF003417">
    <property type="entry name" value="PRK04813.1"/>
    <property type="match status" value="2"/>
</dbReference>
<dbReference type="InterPro" id="IPR005331">
    <property type="entry name" value="Sulfotransferase"/>
</dbReference>
<feature type="domain" description="Carrier" evidence="3">
    <location>
        <begin position="2126"/>
        <end position="2207"/>
    </location>
</feature>
<evidence type="ECO:0000313" key="5">
    <source>
        <dbReference type="Proteomes" id="UP000830198"/>
    </source>
</evidence>
<dbReference type="InterPro" id="IPR025110">
    <property type="entry name" value="AMP-bd_C"/>
</dbReference>
<dbReference type="RefSeq" id="WP_247811197.1">
    <property type="nucleotide sequence ID" value="NZ_CP095855.1"/>
</dbReference>
<dbReference type="Gene3D" id="1.10.1200.10">
    <property type="entry name" value="ACP-like"/>
    <property type="match status" value="2"/>
</dbReference>
<dbReference type="InterPro" id="IPR023213">
    <property type="entry name" value="CAT-like_dom_sf"/>
</dbReference>
<dbReference type="SUPFAM" id="SSF56801">
    <property type="entry name" value="Acetyl-CoA synthetase-like"/>
    <property type="match status" value="2"/>
</dbReference>
<gene>
    <name evidence="4" type="ORF">MYF79_28140</name>
</gene>
<dbReference type="Gene3D" id="3.40.50.1820">
    <property type="entry name" value="alpha/beta hydrolase"/>
    <property type="match status" value="1"/>
</dbReference>
<dbReference type="InterPro" id="IPR000873">
    <property type="entry name" value="AMP-dep_synth/lig_dom"/>
</dbReference>
<keyword evidence="5" id="KW-1185">Reference proteome</keyword>
<dbReference type="Pfam" id="PF03567">
    <property type="entry name" value="Sulfotransfer_2"/>
    <property type="match status" value="1"/>
</dbReference>
<dbReference type="Gene3D" id="2.30.38.10">
    <property type="entry name" value="Luciferase, Domain 3"/>
    <property type="match status" value="2"/>
</dbReference>
<keyword evidence="2" id="KW-0597">Phosphoprotein</keyword>
<dbReference type="InterPro" id="IPR020806">
    <property type="entry name" value="PKS_PP-bd"/>
</dbReference>
<dbReference type="CDD" id="cd19543">
    <property type="entry name" value="DCL_NRPS"/>
    <property type="match status" value="1"/>
</dbReference>
<accession>A0ABY4HZI5</accession>
<dbReference type="Pfam" id="PF00668">
    <property type="entry name" value="Condensation"/>
    <property type="match status" value="2"/>
</dbReference>
<evidence type="ECO:0000256" key="1">
    <source>
        <dbReference type="ARBA" id="ARBA00022450"/>
    </source>
</evidence>
<dbReference type="InterPro" id="IPR027417">
    <property type="entry name" value="P-loop_NTPase"/>
</dbReference>
<dbReference type="SUPFAM" id="SSF47336">
    <property type="entry name" value="ACP-like"/>
    <property type="match status" value="1"/>
</dbReference>
<dbReference type="Gene3D" id="3.40.50.980">
    <property type="match status" value="4"/>
</dbReference>
<evidence type="ECO:0000256" key="2">
    <source>
        <dbReference type="ARBA" id="ARBA00022553"/>
    </source>
</evidence>
<dbReference type="Proteomes" id="UP000830198">
    <property type="component" value="Chromosome"/>
</dbReference>
<keyword evidence="1" id="KW-0596">Phosphopantetheine</keyword>
<dbReference type="Pfam" id="PF00501">
    <property type="entry name" value="AMP-binding"/>
    <property type="match status" value="2"/>
</dbReference>
<dbReference type="EMBL" id="CP095855">
    <property type="protein sequence ID" value="UPK68833.1"/>
    <property type="molecule type" value="Genomic_DNA"/>
</dbReference>
<dbReference type="PROSITE" id="PS50075">
    <property type="entry name" value="CARRIER"/>
    <property type="match status" value="2"/>
</dbReference>
<reference evidence="4 5" key="1">
    <citation type="submission" date="2022-04" db="EMBL/GenBank/DDBJ databases">
        <title>The arsenic-methylating capacity of Chitinophaga filiformis YT5 during chitin decomposition.</title>
        <authorList>
            <person name="Chen G."/>
            <person name="Liang Y."/>
        </authorList>
    </citation>
    <scope>NUCLEOTIDE SEQUENCE [LARGE SCALE GENOMIC DNA]</scope>
    <source>
        <strain evidence="4 5">YT5</strain>
    </source>
</reference>
<evidence type="ECO:0000259" key="3">
    <source>
        <dbReference type="PROSITE" id="PS50075"/>
    </source>
</evidence>
<dbReference type="InterPro" id="IPR009081">
    <property type="entry name" value="PP-bd_ACP"/>
</dbReference>
<dbReference type="PANTHER" id="PTHR45527">
    <property type="entry name" value="NONRIBOSOMAL PEPTIDE SYNTHETASE"/>
    <property type="match status" value="1"/>
</dbReference>
<name>A0ABY4HZI5_CHIFI</name>
<feature type="domain" description="Carrier" evidence="3">
    <location>
        <begin position="1043"/>
        <end position="1118"/>
    </location>
</feature>
<dbReference type="SUPFAM" id="SSF52540">
    <property type="entry name" value="P-loop containing nucleoside triphosphate hydrolases"/>
    <property type="match status" value="1"/>
</dbReference>
<dbReference type="Gene3D" id="3.30.559.30">
    <property type="entry name" value="Nonribosomal peptide synthetase, condensation domain"/>
    <property type="match status" value="2"/>
</dbReference>
<dbReference type="SMART" id="SM00823">
    <property type="entry name" value="PKS_PP"/>
    <property type="match status" value="2"/>
</dbReference>
<dbReference type="Gene3D" id="3.30.559.10">
    <property type="entry name" value="Chloramphenicol acetyltransferase-like domain"/>
    <property type="match status" value="2"/>
</dbReference>
<dbReference type="Pfam" id="PF00975">
    <property type="entry name" value="Thioesterase"/>
    <property type="match status" value="1"/>
</dbReference>
<dbReference type="Pfam" id="PF13193">
    <property type="entry name" value="AMP-binding_C"/>
    <property type="match status" value="2"/>
</dbReference>
<organism evidence="4 5">
    <name type="scientific">Chitinophaga filiformis</name>
    <name type="common">Myxococcus filiformis</name>
    <name type="synonym">Flexibacter filiformis</name>
    <dbReference type="NCBI Taxonomy" id="104663"/>
    <lineage>
        <taxon>Bacteria</taxon>
        <taxon>Pseudomonadati</taxon>
        <taxon>Bacteroidota</taxon>
        <taxon>Chitinophagia</taxon>
        <taxon>Chitinophagales</taxon>
        <taxon>Chitinophagaceae</taxon>
        <taxon>Chitinophaga</taxon>
    </lineage>
</organism>
<dbReference type="SUPFAM" id="SSF53474">
    <property type="entry name" value="alpha/beta-Hydrolases"/>
    <property type="match status" value="1"/>
</dbReference>
<dbReference type="Gene3D" id="3.40.50.300">
    <property type="entry name" value="P-loop containing nucleotide triphosphate hydrolases"/>
    <property type="match status" value="1"/>
</dbReference>
<dbReference type="SUPFAM" id="SSF52777">
    <property type="entry name" value="CoA-dependent acyltransferases"/>
    <property type="match status" value="4"/>
</dbReference>
<dbReference type="InterPro" id="IPR001242">
    <property type="entry name" value="Condensation_dom"/>
</dbReference>
<dbReference type="Gene3D" id="3.30.300.30">
    <property type="match status" value="2"/>
</dbReference>
<dbReference type="InterPro" id="IPR029058">
    <property type="entry name" value="AB_hydrolase_fold"/>
</dbReference>
<sequence>MEIKDFITTLEQENFFLVVENDRLLLKADRSRITDEQIQAVKSNQGIIDFIKSNKQELIAFIAEKEAVSTKKVPNISSIYRLSGLQEGMLFHGLYDTQAGAYIHQVSCDLVGLDEGIFHRSFEYVLNNHSILRTGFNYDELKIPIQYVYESVKLPVDIQDYRGLPADQQEQLVKEYEESDRQKGFDFTKAPLTRVALLRLTDTRYKMLWTWHHILIDGWSTPTLMVELLNTYDLLAAGKQPPAVEVDQYEDYIRFIERRNKDDEEAFWRDYLKDMSTGCLLPFIGSAMDRTKGIGTYRDEVLLLDAVLTSKIEKFAQRNRVTLNTVMQGVWAYLLYRYTGNEQVTYGFTVSGRPNEMSGVERKVGMYVNTLPLATTLQKEQGIVDWLQAMQQRQLSSLEYQYTALSNIRKWTGVRGDLFDSTLTFQNYPVSEMLKSHKWSLDVSNVHVRQQNNYPLSLTITMGTETDIVFSFNSTLLDAVYVQQIMAHFRYVLEQLITETAVTVDGIQLLSTEERSHILQMAGTPVAGARADETVISLIGAQSKATPGNTAIVFGQYTLTYQQLDERSNQLAHYLNQRGVSAGTFVPVCTNRSLDMVVAILGILKAGAAYVPVDPEYPQKRIRYILEDTQANIAVCNEAGRNALEGQVALADIDRDADMLASQPVTPLPLPHLKQLAYVIYTSGSTGNPKGVMVTHAALLSYLLSAKNLYTEKGGGAGSYVHLSYTFDASLTALFVPLLCGKYMVVSEEKQTALFESETFRKHAPYDFIKLTPAHMSLLEAAVIKHGEPFFTGKLVLGGEALLYNHFRFLAERNICTKIINEYGPTEATVGCSVFIVDTCDSAPYKNNSIPIGKPLENVQLYILDTDQQLLPVGVPGELYIGGAGLAEGYMNQAALTADKFLDNPFNTAAKQKLYRTGDLARWLPDGNIEYIGRIDNQVKIRGYRIEPGEIESMLQQVGTISQAVVLARENASGDKILVAYVVPKEGYDRKTLQAGLKEMLPDYMVPAWLLEVDTMPLTNNGKIDKRALLELKPATGEKEAVLPANEREAAIMAIWQEVLELSSITTTESFFNIGGDSIIAIRVVNRLKKELGANIQLADFFEHDTIQQLSAFIDREHQDNQHEALLVSVSDRINQMKAEKLALLDNADEIADIYPMSDIQKGMLFSSLLYPGMPMYHDQFVYDIKDPDFSHDLLSRAFALMVQKHSILRTQFLYNDGGEELQIVLKEVPVSITYQDVQSQKEATQRKWIRDFMAKERLYAFDLSKAPLWRAHVFKVSPERTIFLLQFHHAILDGWSRASLNTELNNTYIALKSNPDYQPSPLKSDNRNAIVEELAGKSDGGHTAFWQNELAGYKHLDIFSQDVVAEKFLRHYDAAFVDKLKEVVKDNGISLRSLLFAAYLYTLKMLTFENEVTVGLVAHNRPESEDGDKVLGCFVNTVPFRLRLDTPQAPTWRTFVRKVHEQLAALKKRERTTLFEISNAAGEKSGESNSFFDTIFNFIDFHVYDHLEESHPDAEGDEKAEVDSFELTNTHLDVTTNITGNQLTVSYLLRRKLKSGVSMETLHGYFDKIMNCFINALDKRIDHTALLSTSEKDQLLNTFNNNKRHFPEDKTLPELIEAQAKRTPKAIALVYKNEQSSYGELDRRSNQLAHYLCKKGVGHSTLVPVYMHRSPDMLVAILAILKAGGVYVPLDPEYPADRIAYMLEHTAATNIITLADYKAQLADAGSRNVIVLDELRHEIAAQPDNKVDNTLRPGDLAYVIFTSGSTGRPKGVMIEHIGMINHLYAKINDLGLDSTSIIAQNASHCFDISIWQFFAALVTGGTTVIVDQETILDAQRFMTTIAASRVTVLEVVPSYLSLLLHLAEESRIAHLFADLKYMMVTGEAVKPQLTSRWFSLFPDIPLVNAYGPTEASDDITHYIMRAAIESDIVPIGSPVQNMQIYITDCFLNLCPPGVKGEILVAGTGVGRGYLNNAEETARVFINDPFQPRKAQRLYKTGDMGRWLKDGNIEFFGRKDNQVKVRGFRIELEEIESVIAAHPDVRDNVVLVRYTAGGDAYLSAYLVVKEGFIQDQFRAVLSEKLPDYMIPAVVTRVDALALTSNGKVDRKAMLAWKEDGAAVTAGEHISPRNEVEEKLVALWQEVLGIQTVGIKDNFFELGGDSFKAIRMVSRFGKGFSVPDLYRNPTIEALAVQIMEATDTNYYLHELSPAGPGKKLSIIAVPNSAGDPVIYQKTTNALTALEKDYAFYGVHLPRPEPGADENMRTMLQELAVAIVVEIQQRIHTPVVIYGQCNGSGLALEIARLLQEAGVMCEAVFIGAALPRTKKSQEEDPRTDREIMQLLDTIDATYPASPEDQVIFFRNFKYDSMLAAASFNNMLELMKAKAYNKLNAPLYCIVGDKDPLTKNYSRRYKDWKYFAREANLVVMKDVGHFMWRDKPEELADILFRALKKEPDASARPKYPIIFTHVPRSAGTTLVHIMKQRFSEDEQFFFYVREKAGNIREAMSEFQELPLEKRQKLKLLQGHTSFGIHRDFPSYTYVTLLRDPVERIISYYYYILRLPDHYLHKVVLNSKMKLADFVTSGLSAELDNIQTRQLSGIHPGDNGKCNRQMLETAKANLLSHYAVFGITERFDETLILMKNQFGWKFPFYKPMNTISDKPVKDQLSAETLQLIRNVNAFDMELYEFAQERFGAIIDSQNGAFHKDLERFRKYNGLLQKISKPSTGNIGLNAWKLYVKWFDKD</sequence>
<proteinExistence type="predicted"/>
<dbReference type="InterPro" id="IPR020845">
    <property type="entry name" value="AMP-binding_CS"/>
</dbReference>
<dbReference type="CDD" id="cd05930">
    <property type="entry name" value="A_NRPS"/>
    <property type="match status" value="2"/>
</dbReference>
<dbReference type="PANTHER" id="PTHR45527:SF1">
    <property type="entry name" value="FATTY ACID SYNTHASE"/>
    <property type="match status" value="1"/>
</dbReference>
<evidence type="ECO:0000313" key="4">
    <source>
        <dbReference type="EMBL" id="UPK68833.1"/>
    </source>
</evidence>
<dbReference type="InterPro" id="IPR036736">
    <property type="entry name" value="ACP-like_sf"/>
</dbReference>
<dbReference type="InterPro" id="IPR001031">
    <property type="entry name" value="Thioesterase"/>
</dbReference>
<dbReference type="PROSITE" id="PS00455">
    <property type="entry name" value="AMP_BINDING"/>
    <property type="match status" value="2"/>
</dbReference>
<dbReference type="Pfam" id="PF00550">
    <property type="entry name" value="PP-binding"/>
    <property type="match status" value="2"/>
</dbReference>